<evidence type="ECO:0000313" key="9">
    <source>
        <dbReference type="Proteomes" id="UP001427805"/>
    </source>
</evidence>
<dbReference type="Pfam" id="PF03150">
    <property type="entry name" value="CCP_MauG"/>
    <property type="match status" value="1"/>
</dbReference>
<comment type="caution">
    <text evidence="8">The sequence shown here is derived from an EMBL/GenBank/DDBJ whole genome shotgun (WGS) entry which is preliminary data.</text>
</comment>
<keyword evidence="8" id="KW-0575">Peroxidase</keyword>
<dbReference type="Gene3D" id="1.10.760.10">
    <property type="entry name" value="Cytochrome c-like domain"/>
    <property type="match status" value="2"/>
</dbReference>
<dbReference type="Proteomes" id="UP001427805">
    <property type="component" value="Unassembled WGS sequence"/>
</dbReference>
<keyword evidence="5 6" id="KW-0408">Iron</keyword>
<keyword evidence="2 6" id="KW-0349">Heme</keyword>
<keyword evidence="9" id="KW-1185">Reference proteome</keyword>
<evidence type="ECO:0000256" key="4">
    <source>
        <dbReference type="ARBA" id="ARBA00023002"/>
    </source>
</evidence>
<dbReference type="InterPro" id="IPR036909">
    <property type="entry name" value="Cyt_c-like_dom_sf"/>
</dbReference>
<dbReference type="EC" id="1.11.1.5" evidence="8"/>
<proteinExistence type="predicted"/>
<sequence>MPGHSGTARVLTSFRACLAGSPATWTCALIFCAVLVRICVAQPQASAGQGSQAAFSPLPARPHGDPAKIALGRMLFFDRRISRSQKLSCASCHDLDTNGASAAAMDRGDSGRATAWNTPTLFNSVHNFRFGWKGSTRSLRAFTLQALTTDHLMGGKDLAARRFAADPDMLRRFRKLYGSLPSDGAVADALTAFIGTLVTVDAPFDRWLGGDRTALSPRQQRGLNRFNVLGCASCHQGANLGGNIFQRRGIFHPLGKPDPRYLRVPSLRNVAVTPPYFHDGSVASLPEAVRQMGRAQLDLAISDRDAADIAAFLTALTGRYEGTRLRRAAPGHAR</sequence>
<dbReference type="PANTHER" id="PTHR30600">
    <property type="entry name" value="CYTOCHROME C PEROXIDASE-RELATED"/>
    <property type="match status" value="1"/>
</dbReference>
<dbReference type="GO" id="GO:0004130">
    <property type="term" value="F:cytochrome-c peroxidase activity"/>
    <property type="evidence" value="ECO:0007669"/>
    <property type="project" value="UniProtKB-EC"/>
</dbReference>
<evidence type="ECO:0000259" key="7">
    <source>
        <dbReference type="PROSITE" id="PS51007"/>
    </source>
</evidence>
<accession>A0ABV0B904</accession>
<evidence type="ECO:0000256" key="2">
    <source>
        <dbReference type="ARBA" id="ARBA00022617"/>
    </source>
</evidence>
<dbReference type="EMBL" id="JBDIZK010000004">
    <property type="protein sequence ID" value="MEN3747376.1"/>
    <property type="molecule type" value="Genomic_DNA"/>
</dbReference>
<dbReference type="PANTHER" id="PTHR30600:SF7">
    <property type="entry name" value="CYTOCHROME C PEROXIDASE-RELATED"/>
    <property type="match status" value="1"/>
</dbReference>
<dbReference type="InterPro" id="IPR051395">
    <property type="entry name" value="Cytochrome_c_Peroxidase/MauG"/>
</dbReference>
<dbReference type="InterPro" id="IPR004852">
    <property type="entry name" value="Di-haem_cyt_c_peroxidsae"/>
</dbReference>
<keyword evidence="4 8" id="KW-0560">Oxidoreductase</keyword>
<evidence type="ECO:0000256" key="5">
    <source>
        <dbReference type="ARBA" id="ARBA00023004"/>
    </source>
</evidence>
<evidence type="ECO:0000313" key="8">
    <source>
        <dbReference type="EMBL" id="MEN3747376.1"/>
    </source>
</evidence>
<name>A0ABV0B904_9SPHN</name>
<evidence type="ECO:0000256" key="6">
    <source>
        <dbReference type="PROSITE-ProRule" id="PRU00433"/>
    </source>
</evidence>
<dbReference type="SUPFAM" id="SSF46626">
    <property type="entry name" value="Cytochrome c"/>
    <property type="match status" value="2"/>
</dbReference>
<protein>
    <submittedName>
        <fullName evidence="8">Cytochrome c peroxidase</fullName>
        <ecNumber evidence="8">1.11.1.5</ecNumber>
    </submittedName>
</protein>
<gene>
    <name evidence="8" type="ORF">TPR58_09360</name>
</gene>
<dbReference type="InterPro" id="IPR009056">
    <property type="entry name" value="Cyt_c-like_dom"/>
</dbReference>
<reference evidence="8 9" key="1">
    <citation type="submission" date="2024-05" db="EMBL/GenBank/DDBJ databases">
        <title>Sphingomonas sp. HF-S3 16S ribosomal RNA gene Genome sequencing and assembly.</title>
        <authorList>
            <person name="Lee H."/>
        </authorList>
    </citation>
    <scope>NUCLEOTIDE SEQUENCE [LARGE SCALE GENOMIC DNA]</scope>
    <source>
        <strain evidence="8 9">HF-S3</strain>
    </source>
</reference>
<organism evidence="8 9">
    <name type="scientific">Sphingomonas rustica</name>
    <dbReference type="NCBI Taxonomy" id="3103142"/>
    <lineage>
        <taxon>Bacteria</taxon>
        <taxon>Pseudomonadati</taxon>
        <taxon>Pseudomonadota</taxon>
        <taxon>Alphaproteobacteria</taxon>
        <taxon>Sphingomonadales</taxon>
        <taxon>Sphingomonadaceae</taxon>
        <taxon>Sphingomonas</taxon>
    </lineage>
</organism>
<evidence type="ECO:0000256" key="3">
    <source>
        <dbReference type="ARBA" id="ARBA00022723"/>
    </source>
</evidence>
<keyword evidence="3 6" id="KW-0479">Metal-binding</keyword>
<comment type="subcellular location">
    <subcellularLocation>
        <location evidence="1">Cell envelope</location>
    </subcellularLocation>
</comment>
<feature type="domain" description="Cytochrome c" evidence="7">
    <location>
        <begin position="217"/>
        <end position="317"/>
    </location>
</feature>
<feature type="domain" description="Cytochrome c" evidence="7">
    <location>
        <begin position="67"/>
        <end position="197"/>
    </location>
</feature>
<evidence type="ECO:0000256" key="1">
    <source>
        <dbReference type="ARBA" id="ARBA00004196"/>
    </source>
</evidence>
<dbReference type="PROSITE" id="PS51007">
    <property type="entry name" value="CYTC"/>
    <property type="match status" value="2"/>
</dbReference>